<sequence>MHQGADAARCSDTSKGPVAPDSPTPRDGTPHDRGPKVPEALLAKGEGQGRFIHYWDGYRTCMQRYLNSTFGTVHSLLGTEQVTVSEFYLLGLGRDSLRRFVYLGMARRIITGMDRQSTSGNLTGGGGHRRAGMRWAWAVPWITPGCSISLPP</sequence>
<gene>
    <name evidence="2" type="ORF">GOBAR_AA36886</name>
</gene>
<evidence type="ECO:0000313" key="3">
    <source>
        <dbReference type="Proteomes" id="UP000239757"/>
    </source>
</evidence>
<organism evidence="2 3">
    <name type="scientific">Gossypium barbadense</name>
    <name type="common">Sea Island cotton</name>
    <name type="synonym">Hibiscus barbadensis</name>
    <dbReference type="NCBI Taxonomy" id="3634"/>
    <lineage>
        <taxon>Eukaryota</taxon>
        <taxon>Viridiplantae</taxon>
        <taxon>Streptophyta</taxon>
        <taxon>Embryophyta</taxon>
        <taxon>Tracheophyta</taxon>
        <taxon>Spermatophyta</taxon>
        <taxon>Magnoliopsida</taxon>
        <taxon>eudicotyledons</taxon>
        <taxon>Gunneridae</taxon>
        <taxon>Pentapetalae</taxon>
        <taxon>rosids</taxon>
        <taxon>malvids</taxon>
        <taxon>Malvales</taxon>
        <taxon>Malvaceae</taxon>
        <taxon>Malvoideae</taxon>
        <taxon>Gossypium</taxon>
    </lineage>
</organism>
<evidence type="ECO:0000256" key="1">
    <source>
        <dbReference type="SAM" id="MobiDB-lite"/>
    </source>
</evidence>
<protein>
    <submittedName>
        <fullName evidence="2">Uncharacterized protein</fullName>
    </submittedName>
</protein>
<dbReference type="AlphaFoldDB" id="A0A2P5VYD5"/>
<accession>A0A2P5VYD5</accession>
<evidence type="ECO:0000313" key="2">
    <source>
        <dbReference type="EMBL" id="PPR83825.1"/>
    </source>
</evidence>
<dbReference type="EMBL" id="KZ670149">
    <property type="protein sequence ID" value="PPR83825.1"/>
    <property type="molecule type" value="Genomic_DNA"/>
</dbReference>
<dbReference type="Proteomes" id="UP000239757">
    <property type="component" value="Unassembled WGS sequence"/>
</dbReference>
<name>A0A2P5VYD5_GOSBA</name>
<proteinExistence type="predicted"/>
<feature type="region of interest" description="Disordered" evidence="1">
    <location>
        <begin position="1"/>
        <end position="38"/>
    </location>
</feature>
<reference evidence="2 3" key="1">
    <citation type="submission" date="2015-01" db="EMBL/GenBank/DDBJ databases">
        <title>Genome of allotetraploid Gossypium barbadense reveals genomic plasticity and fiber elongation in cotton evolution.</title>
        <authorList>
            <person name="Chen X."/>
            <person name="Liu X."/>
            <person name="Zhao B."/>
            <person name="Zheng H."/>
            <person name="Hu Y."/>
            <person name="Lu G."/>
            <person name="Yang C."/>
            <person name="Chen J."/>
            <person name="Shan C."/>
            <person name="Zhang L."/>
            <person name="Zhou Y."/>
            <person name="Wang L."/>
            <person name="Guo W."/>
            <person name="Bai Y."/>
            <person name="Ruan J."/>
            <person name="Shangguan X."/>
            <person name="Mao Y."/>
            <person name="Jiang J."/>
            <person name="Zhu Y."/>
            <person name="Lei J."/>
            <person name="Kang H."/>
            <person name="Chen S."/>
            <person name="He X."/>
            <person name="Wang R."/>
            <person name="Wang Y."/>
            <person name="Chen J."/>
            <person name="Wang L."/>
            <person name="Yu S."/>
            <person name="Wang B."/>
            <person name="Wei J."/>
            <person name="Song S."/>
            <person name="Lu X."/>
            <person name="Gao Z."/>
            <person name="Gu W."/>
            <person name="Deng X."/>
            <person name="Ma D."/>
            <person name="Wang S."/>
            <person name="Liang W."/>
            <person name="Fang L."/>
            <person name="Cai C."/>
            <person name="Zhu X."/>
            <person name="Zhou B."/>
            <person name="Zhang Y."/>
            <person name="Chen Z."/>
            <person name="Xu S."/>
            <person name="Zhu R."/>
            <person name="Wang S."/>
            <person name="Zhang T."/>
            <person name="Zhao G."/>
        </authorList>
    </citation>
    <scope>NUCLEOTIDE SEQUENCE [LARGE SCALE GENOMIC DNA]</scope>
    <source>
        <strain evidence="3">cv. Xinhai21</strain>
        <tissue evidence="2">Leaf</tissue>
    </source>
</reference>